<gene>
    <name evidence="2" type="ordered locus">Deima_2089</name>
</gene>
<feature type="transmembrane region" description="Helical" evidence="1">
    <location>
        <begin position="117"/>
        <end position="139"/>
    </location>
</feature>
<proteinExistence type="predicted"/>
<name>E8U9J3_DEIML</name>
<accession>E8U9J3</accession>
<feature type="transmembrane region" description="Helical" evidence="1">
    <location>
        <begin position="34"/>
        <end position="53"/>
    </location>
</feature>
<dbReference type="HOGENOM" id="CLU_117532_0_0_0"/>
<dbReference type="OrthoDB" id="2082317at2"/>
<keyword evidence="1" id="KW-0812">Transmembrane</keyword>
<reference evidence="3" key="2">
    <citation type="submission" date="2011-01" db="EMBL/GenBank/DDBJ databases">
        <title>The complete genome of Deinococcus maricopensis DSM 21211.</title>
        <authorList>
            <consortium name="US DOE Joint Genome Institute (JGI-PGF)"/>
            <person name="Lucas S."/>
            <person name="Copeland A."/>
            <person name="Lapidus A."/>
            <person name="Goodwin L."/>
            <person name="Pitluck S."/>
            <person name="Kyrpides N."/>
            <person name="Mavromatis K."/>
            <person name="Pagani I."/>
            <person name="Ivanova N."/>
            <person name="Ovchinnikova G."/>
            <person name="Zeytun A."/>
            <person name="Detter J.C."/>
            <person name="Han C."/>
            <person name="Land M."/>
            <person name="Hauser L."/>
            <person name="Markowitz V."/>
            <person name="Cheng J.-F."/>
            <person name="Hugenholtz P."/>
            <person name="Woyke T."/>
            <person name="Wu D."/>
            <person name="Pukall R."/>
            <person name="Gehrich-Schroeter G."/>
            <person name="Brambilla E."/>
            <person name="Klenk H.-P."/>
            <person name="Eisen J.A."/>
        </authorList>
    </citation>
    <scope>NUCLEOTIDE SEQUENCE [LARGE SCALE GENOMIC DNA]</scope>
    <source>
        <strain evidence="3">DSM 21211 / LMG 22137 / NRRL B-23946 / LB-34</strain>
    </source>
</reference>
<feature type="transmembrane region" description="Helical" evidence="1">
    <location>
        <begin position="151"/>
        <end position="171"/>
    </location>
</feature>
<feature type="transmembrane region" description="Helical" evidence="1">
    <location>
        <begin position="59"/>
        <end position="76"/>
    </location>
</feature>
<sequence length="178" mass="19372">MTYTLLIALEVLFWALLLGGLLTRYALQHPRLGALLLTLAPLTDLALLGLSAADLHRGGTATFAHALAAVFIALSVTSGRTMLRTLDHLVQRGLRRQPLQRPRLTGHAHAHAERRGWLVHAATWLIGTGLMLGAAAWIAAPERTAALTGAARLWTLILAIDFLVSFSYSLWPRKPHNA</sequence>
<dbReference type="RefSeq" id="WP_013557237.1">
    <property type="nucleotide sequence ID" value="NC_014958.1"/>
</dbReference>
<keyword evidence="1" id="KW-1133">Transmembrane helix</keyword>
<feature type="transmembrane region" description="Helical" evidence="1">
    <location>
        <begin position="6"/>
        <end position="27"/>
    </location>
</feature>
<dbReference type="Proteomes" id="UP000008635">
    <property type="component" value="Chromosome"/>
</dbReference>
<keyword evidence="3" id="KW-1185">Reference proteome</keyword>
<organism evidence="2 3">
    <name type="scientific">Deinococcus maricopensis (strain DSM 21211 / LMG 22137 / NRRL B-23946 / LB-34)</name>
    <dbReference type="NCBI Taxonomy" id="709986"/>
    <lineage>
        <taxon>Bacteria</taxon>
        <taxon>Thermotogati</taxon>
        <taxon>Deinococcota</taxon>
        <taxon>Deinococci</taxon>
        <taxon>Deinococcales</taxon>
        <taxon>Deinococcaceae</taxon>
        <taxon>Deinococcus</taxon>
    </lineage>
</organism>
<evidence type="ECO:0000313" key="3">
    <source>
        <dbReference type="Proteomes" id="UP000008635"/>
    </source>
</evidence>
<dbReference type="EMBL" id="CP002454">
    <property type="protein sequence ID" value="ADV67732.1"/>
    <property type="molecule type" value="Genomic_DNA"/>
</dbReference>
<dbReference type="AlphaFoldDB" id="E8U9J3"/>
<dbReference type="eggNOG" id="ENOG502ZBQP">
    <property type="taxonomic scope" value="Bacteria"/>
</dbReference>
<reference evidence="2 3" key="1">
    <citation type="journal article" date="2011" name="Stand. Genomic Sci.">
        <title>Complete genome sequence of Deinococcus maricopensis type strain (LB-34).</title>
        <authorList>
            <person name="Pukall R."/>
            <person name="Zeytun A."/>
            <person name="Lucas S."/>
            <person name="Lapidus A."/>
            <person name="Hammon N."/>
            <person name="Deshpande S."/>
            <person name="Nolan M."/>
            <person name="Cheng J.F."/>
            <person name="Pitluck S."/>
            <person name="Liolios K."/>
            <person name="Pagani I."/>
            <person name="Mikhailova N."/>
            <person name="Ivanova N."/>
            <person name="Mavromatis K."/>
            <person name="Pati A."/>
            <person name="Tapia R."/>
            <person name="Han C."/>
            <person name="Goodwin L."/>
            <person name="Chen A."/>
            <person name="Palaniappan K."/>
            <person name="Land M."/>
            <person name="Hauser L."/>
            <person name="Chang Y.J."/>
            <person name="Jeffries C.D."/>
            <person name="Brambilla E.M."/>
            <person name="Rohde M."/>
            <person name="Goker M."/>
            <person name="Detter J.C."/>
            <person name="Woyke T."/>
            <person name="Bristow J."/>
            <person name="Eisen J.A."/>
            <person name="Markowitz V."/>
            <person name="Hugenholtz P."/>
            <person name="Kyrpides N.C."/>
            <person name="Klenk H.P."/>
        </authorList>
    </citation>
    <scope>NUCLEOTIDE SEQUENCE [LARGE SCALE GENOMIC DNA]</scope>
    <source>
        <strain evidence="3">DSM 21211 / LMG 22137 / NRRL B-23946 / LB-34</strain>
    </source>
</reference>
<evidence type="ECO:0000256" key="1">
    <source>
        <dbReference type="SAM" id="Phobius"/>
    </source>
</evidence>
<dbReference type="KEGG" id="dmr:Deima_2089"/>
<evidence type="ECO:0000313" key="2">
    <source>
        <dbReference type="EMBL" id="ADV67732.1"/>
    </source>
</evidence>
<keyword evidence="1" id="KW-0472">Membrane</keyword>
<protein>
    <submittedName>
        <fullName evidence="2">Integral inner membrane protein</fullName>
    </submittedName>
</protein>
<dbReference type="STRING" id="709986.Deima_2089"/>